<gene>
    <name evidence="3" type="ORF">VV61_12895</name>
</gene>
<dbReference type="Proteomes" id="UP000033530">
    <property type="component" value="Unassembled WGS sequence"/>
</dbReference>
<evidence type="ECO:0000256" key="2">
    <source>
        <dbReference type="SAM" id="MobiDB-lite"/>
    </source>
</evidence>
<dbReference type="EMBL" id="LAIU01000028">
    <property type="protein sequence ID" value="KKB24230.1"/>
    <property type="molecule type" value="Genomic_DNA"/>
</dbReference>
<proteinExistence type="predicted"/>
<name>A0AAJ0JLZ3_STACA</name>
<accession>A0AAJ0JLZ3</accession>
<protein>
    <submittedName>
        <fullName evidence="3">Mobilization protein</fullName>
    </submittedName>
</protein>
<feature type="compositionally biased region" description="Basic and acidic residues" evidence="2">
    <location>
        <begin position="141"/>
        <end position="153"/>
    </location>
</feature>
<feature type="non-terminal residue" evidence="3">
    <location>
        <position position="1"/>
    </location>
</feature>
<evidence type="ECO:0000256" key="1">
    <source>
        <dbReference type="SAM" id="Coils"/>
    </source>
</evidence>
<evidence type="ECO:0000313" key="4">
    <source>
        <dbReference type="Proteomes" id="UP000033530"/>
    </source>
</evidence>
<dbReference type="AlphaFoldDB" id="A0AAJ0JLZ3"/>
<comment type="caution">
    <text evidence="3">The sequence shown here is derived from an EMBL/GenBank/DDBJ whole genome shotgun (WGS) entry which is preliminary data.</text>
</comment>
<feature type="coiled-coil region" evidence="1">
    <location>
        <begin position="10"/>
        <end position="57"/>
    </location>
</feature>
<organism evidence="3 4">
    <name type="scientific">Staphylococcus carnosus</name>
    <dbReference type="NCBI Taxonomy" id="1281"/>
    <lineage>
        <taxon>Bacteria</taxon>
        <taxon>Bacillati</taxon>
        <taxon>Bacillota</taxon>
        <taxon>Bacilli</taxon>
        <taxon>Bacillales</taxon>
        <taxon>Staphylococcaceae</taxon>
        <taxon>Staphylococcus</taxon>
    </lineage>
</organism>
<keyword evidence="1" id="KW-0175">Coiled coil</keyword>
<feature type="region of interest" description="Disordered" evidence="2">
    <location>
        <begin position="124"/>
        <end position="153"/>
    </location>
</feature>
<sequence>LTSKTGERGVEDFEEQKTKAKASVAFKRENMTLHRKKEVLQANNTDLHTTVKRLEKENEVLKPYKGKYERLAKLFDEMNKFYEKFIPKEIPRFHEIIGFCKRKVNGSINRFSSLRYSEKALNENEKKGYESASKFLATEQKQQRKERGNEREL</sequence>
<evidence type="ECO:0000313" key="3">
    <source>
        <dbReference type="EMBL" id="KKB24230.1"/>
    </source>
</evidence>
<reference evidence="3 4" key="1">
    <citation type="submission" date="2015-03" db="EMBL/GenBank/DDBJ databases">
        <title>Draft Genome Sequence of S. carnosus subsp. utilis LTH 7013, Isolated from South Tirolean Ham.</title>
        <authorList>
            <person name="Mueller A."/>
            <person name="Huptas C."/>
            <person name="Wenning M."/>
            <person name="Weiss A."/>
            <person name="Schmidt H."/>
        </authorList>
    </citation>
    <scope>NUCLEOTIDE SEQUENCE [LARGE SCALE GENOMIC DNA]</scope>
    <source>
        <strain evidence="3 4">LTH7013</strain>
    </source>
</reference>